<evidence type="ECO:0000313" key="2">
    <source>
        <dbReference type="Proteomes" id="UP000252458"/>
    </source>
</evidence>
<keyword evidence="2" id="KW-1185">Reference proteome</keyword>
<dbReference type="AlphaFoldDB" id="A0A365QGM3"/>
<proteinExistence type="predicted"/>
<dbReference type="RefSeq" id="WP_208866779.1">
    <property type="nucleotide sequence ID" value="NZ_QMFZ01000079.1"/>
</dbReference>
<dbReference type="Proteomes" id="UP000252458">
    <property type="component" value="Unassembled WGS sequence"/>
</dbReference>
<accession>A0A365QGM3</accession>
<protein>
    <submittedName>
        <fullName evidence="1">Uncharacterized protein</fullName>
    </submittedName>
</protein>
<dbReference type="EMBL" id="QMFZ01000079">
    <property type="protein sequence ID" value="RBB31692.1"/>
    <property type="molecule type" value="Genomic_DNA"/>
</dbReference>
<reference evidence="1 2" key="1">
    <citation type="submission" date="2018-06" db="EMBL/GenBank/DDBJ databases">
        <title>Draft genome sequence of Burkholderia reimsis strain BE51 isolated from a French agricultural soil.</title>
        <authorList>
            <person name="Esmaeel Q."/>
        </authorList>
    </citation>
    <scope>NUCLEOTIDE SEQUENCE [LARGE SCALE GENOMIC DNA]</scope>
    <source>
        <strain evidence="1 2">BE51</strain>
    </source>
</reference>
<evidence type="ECO:0000313" key="1">
    <source>
        <dbReference type="EMBL" id="RBB31692.1"/>
    </source>
</evidence>
<name>A0A365QGM3_9BURK</name>
<organism evidence="1 2">
    <name type="scientific">Burkholderia reimsis</name>
    <dbReference type="NCBI Taxonomy" id="2234132"/>
    <lineage>
        <taxon>Bacteria</taxon>
        <taxon>Pseudomonadati</taxon>
        <taxon>Pseudomonadota</taxon>
        <taxon>Betaproteobacteria</taxon>
        <taxon>Burkholderiales</taxon>
        <taxon>Burkholderiaceae</taxon>
        <taxon>Burkholderia</taxon>
    </lineage>
</organism>
<gene>
    <name evidence="1" type="ORF">DPV79_40590</name>
</gene>
<comment type="caution">
    <text evidence="1">The sequence shown here is derived from an EMBL/GenBank/DDBJ whole genome shotgun (WGS) entry which is preliminary data.</text>
</comment>
<feature type="non-terminal residue" evidence="1">
    <location>
        <position position="65"/>
    </location>
</feature>
<sequence length="65" mass="7132">MKIKIEIWFVLDQGRGHRLARMEAPLAISDIVRANLSVDCGVKERHFAAITSVDVLIILGSVAST</sequence>